<keyword evidence="5" id="KW-0378">Hydrolase</keyword>
<feature type="transmembrane region" description="Helical" evidence="8">
    <location>
        <begin position="104"/>
        <end position="123"/>
    </location>
</feature>
<evidence type="ECO:0000313" key="9">
    <source>
        <dbReference type="EMBL" id="QHI71845.1"/>
    </source>
</evidence>
<evidence type="ECO:0008006" key="11">
    <source>
        <dbReference type="Google" id="ProtNLM"/>
    </source>
</evidence>
<accession>A0A6P1MLI2</accession>
<keyword evidence="6 8" id="KW-1133">Transmembrane helix</keyword>
<proteinExistence type="predicted"/>
<dbReference type="GO" id="GO:0016020">
    <property type="term" value="C:membrane"/>
    <property type="evidence" value="ECO:0007669"/>
    <property type="project" value="InterPro"/>
</dbReference>
<dbReference type="AlphaFoldDB" id="A0A6P1MLI2"/>
<protein>
    <recommendedName>
        <fullName evidence="11">Accessory regulator AgrB</fullName>
    </recommendedName>
</protein>
<evidence type="ECO:0000256" key="8">
    <source>
        <dbReference type="SAM" id="Phobius"/>
    </source>
</evidence>
<evidence type="ECO:0000256" key="5">
    <source>
        <dbReference type="ARBA" id="ARBA00022801"/>
    </source>
</evidence>
<keyword evidence="2" id="KW-0673">Quorum sensing</keyword>
<dbReference type="GO" id="GO:0008233">
    <property type="term" value="F:peptidase activity"/>
    <property type="evidence" value="ECO:0007669"/>
    <property type="project" value="UniProtKB-KW"/>
</dbReference>
<evidence type="ECO:0000256" key="6">
    <source>
        <dbReference type="ARBA" id="ARBA00022989"/>
    </source>
</evidence>
<evidence type="ECO:0000313" key="10">
    <source>
        <dbReference type="Proteomes" id="UP000463883"/>
    </source>
</evidence>
<dbReference type="Proteomes" id="UP000463883">
    <property type="component" value="Chromosome"/>
</dbReference>
<keyword evidence="1" id="KW-1003">Cell membrane</keyword>
<dbReference type="RefSeq" id="WP_162361619.1">
    <property type="nucleotide sequence ID" value="NZ_CP047591.1"/>
</dbReference>
<evidence type="ECO:0000256" key="2">
    <source>
        <dbReference type="ARBA" id="ARBA00022654"/>
    </source>
</evidence>
<dbReference type="GO" id="GO:0006508">
    <property type="term" value="P:proteolysis"/>
    <property type="evidence" value="ECO:0007669"/>
    <property type="project" value="UniProtKB-KW"/>
</dbReference>
<organism evidence="9 10">
    <name type="scientific">Aminipila terrae</name>
    <dbReference type="NCBI Taxonomy" id="2697030"/>
    <lineage>
        <taxon>Bacteria</taxon>
        <taxon>Bacillati</taxon>
        <taxon>Bacillota</taxon>
        <taxon>Clostridia</taxon>
        <taxon>Peptostreptococcales</taxon>
        <taxon>Anaerovoracaceae</taxon>
        <taxon>Aminipila</taxon>
    </lineage>
</organism>
<reference evidence="9 10" key="1">
    <citation type="submission" date="2020-01" db="EMBL/GenBank/DDBJ databases">
        <title>Genomic analysis of Aminipila sp. CBA3637.</title>
        <authorList>
            <person name="Kim Y.B."/>
            <person name="Roh S.W."/>
        </authorList>
    </citation>
    <scope>NUCLEOTIDE SEQUENCE [LARGE SCALE GENOMIC DNA]</scope>
    <source>
        <strain evidence="9 10">CBA3637</strain>
    </source>
</reference>
<dbReference type="Pfam" id="PF04647">
    <property type="entry name" value="AgrB"/>
    <property type="match status" value="1"/>
</dbReference>
<evidence type="ECO:0000256" key="4">
    <source>
        <dbReference type="ARBA" id="ARBA00022692"/>
    </source>
</evidence>
<evidence type="ECO:0000256" key="1">
    <source>
        <dbReference type="ARBA" id="ARBA00022475"/>
    </source>
</evidence>
<dbReference type="EMBL" id="CP047591">
    <property type="protein sequence ID" value="QHI71845.1"/>
    <property type="molecule type" value="Genomic_DNA"/>
</dbReference>
<feature type="transmembrane region" description="Helical" evidence="8">
    <location>
        <begin position="78"/>
        <end position="98"/>
    </location>
</feature>
<evidence type="ECO:0000256" key="3">
    <source>
        <dbReference type="ARBA" id="ARBA00022670"/>
    </source>
</evidence>
<keyword evidence="3" id="KW-0645">Protease</keyword>
<sequence>MKSISETYISKLQESNVTDELGIIKIRYALAVLKNELLKTLLLVGIFALIGHLNAFLIVMLLMMPIRLSTGGIHFKTNVPCFLFSLGYFLLAICILPILKFKMLTYYLILSFGILTTCICPLAPSAQRPIISRKKYLQNKYFSLIYLIIFTLILLVLITDQLIITMSIWALFLHAIELLFVKLHKRKDDGLNV</sequence>
<feature type="transmembrane region" description="Helical" evidence="8">
    <location>
        <begin position="144"/>
        <end position="172"/>
    </location>
</feature>
<evidence type="ECO:0000256" key="7">
    <source>
        <dbReference type="ARBA" id="ARBA00023136"/>
    </source>
</evidence>
<name>A0A6P1MLI2_9FIRM</name>
<dbReference type="InterPro" id="IPR006741">
    <property type="entry name" value="AgrB"/>
</dbReference>
<dbReference type="GO" id="GO:0009372">
    <property type="term" value="P:quorum sensing"/>
    <property type="evidence" value="ECO:0007669"/>
    <property type="project" value="UniProtKB-KW"/>
</dbReference>
<keyword evidence="4 8" id="KW-0812">Transmembrane</keyword>
<keyword evidence="10" id="KW-1185">Reference proteome</keyword>
<gene>
    <name evidence="9" type="ORF">Ami3637_05095</name>
</gene>
<keyword evidence="7 8" id="KW-0472">Membrane</keyword>
<dbReference type="KEGG" id="amic:Ami3637_05095"/>
<dbReference type="SMART" id="SM00793">
    <property type="entry name" value="AgrB"/>
    <property type="match status" value="1"/>
</dbReference>
<feature type="transmembrane region" description="Helical" evidence="8">
    <location>
        <begin position="41"/>
        <end position="66"/>
    </location>
</feature>